<evidence type="ECO:0000313" key="3">
    <source>
        <dbReference type="Proteomes" id="UP001442494"/>
    </source>
</evidence>
<feature type="domain" description="DUF6745" evidence="1">
    <location>
        <begin position="179"/>
        <end position="371"/>
    </location>
</feature>
<gene>
    <name evidence="2" type="ORF">NDI37_09490</name>
</gene>
<name>A0ABV0JMS7_9CYAN</name>
<dbReference type="Pfam" id="PF20530">
    <property type="entry name" value="DUF6745"/>
    <property type="match status" value="1"/>
</dbReference>
<keyword evidence="3" id="KW-1185">Reference proteome</keyword>
<evidence type="ECO:0000259" key="1">
    <source>
        <dbReference type="Pfam" id="PF20530"/>
    </source>
</evidence>
<dbReference type="InterPro" id="IPR046633">
    <property type="entry name" value="DUF6745"/>
</dbReference>
<comment type="caution">
    <text evidence="2">The sequence shown here is derived from an EMBL/GenBank/DDBJ whole genome shotgun (WGS) entry which is preliminary data.</text>
</comment>
<sequence>MSNRSLLRSLQQKWRTLLTKPIDFQKAKNAIISAYATIGKEEPEVLFFRSPYAGCTQLFNLLKLDNTQEEQTFGKLKSLIVWGESLSKPLQGILEGLPCQALWKHIQNTIASDHIALEPTAGDKEAWWELDELINNSPELLGADSSSFDADDIYPVTPTELFKQIYATEFYVSSLGVTLDQKTREAFDCLNQLFEHCGLIFPFEKVCIVCDRPTKLLLDNEDRLHAEGEPAIQFADGWHTGYYYHGVKLPEKYGKLHPHQWQAQWLLEEDNAELRRVLIQGIGYARICQELQATELDSWQEYTLLKLDADIDGFEPDDFDDDAPQKEPIHLLKMTCPSTSFIHAIRVPPDITSARVAIRWINWDIDPEEFSVQT</sequence>
<accession>A0ABV0JMS7</accession>
<dbReference type="Proteomes" id="UP001442494">
    <property type="component" value="Unassembled WGS sequence"/>
</dbReference>
<organism evidence="2 3">
    <name type="scientific">Funiculus sociatus GB2-A5</name>
    <dbReference type="NCBI Taxonomy" id="2933946"/>
    <lineage>
        <taxon>Bacteria</taxon>
        <taxon>Bacillati</taxon>
        <taxon>Cyanobacteriota</taxon>
        <taxon>Cyanophyceae</taxon>
        <taxon>Coleofasciculales</taxon>
        <taxon>Coleofasciculaceae</taxon>
        <taxon>Funiculus</taxon>
    </lineage>
</organism>
<reference evidence="2 3" key="1">
    <citation type="submission" date="2022-04" db="EMBL/GenBank/DDBJ databases">
        <title>Positive selection, recombination, and allopatry shape intraspecific diversity of widespread and dominant cyanobacteria.</title>
        <authorList>
            <person name="Wei J."/>
            <person name="Shu W."/>
            <person name="Hu C."/>
        </authorList>
    </citation>
    <scope>NUCLEOTIDE SEQUENCE [LARGE SCALE GENOMIC DNA]</scope>
    <source>
        <strain evidence="2 3">GB2-A5</strain>
    </source>
</reference>
<protein>
    <recommendedName>
        <fullName evidence="1">DUF6745 domain-containing protein</fullName>
    </recommendedName>
</protein>
<dbReference type="EMBL" id="JAMPKK010000016">
    <property type="protein sequence ID" value="MEP0864702.1"/>
    <property type="molecule type" value="Genomic_DNA"/>
</dbReference>
<evidence type="ECO:0000313" key="2">
    <source>
        <dbReference type="EMBL" id="MEP0864702.1"/>
    </source>
</evidence>
<proteinExistence type="predicted"/>